<proteinExistence type="predicted"/>
<keyword evidence="4" id="KW-1185">Reference proteome</keyword>
<dbReference type="OrthoDB" id="673374at2759"/>
<name>A0A835DDJ7_TETSI</name>
<dbReference type="InterPro" id="IPR007700">
    <property type="entry name" value="DUF668"/>
</dbReference>
<reference evidence="3 4" key="1">
    <citation type="submission" date="2020-04" db="EMBL/GenBank/DDBJ databases">
        <title>Plant Genome Project.</title>
        <authorList>
            <person name="Zhang R.-G."/>
        </authorList>
    </citation>
    <scope>NUCLEOTIDE SEQUENCE [LARGE SCALE GENOMIC DNA]</scope>
    <source>
        <strain evidence="3">YNK0</strain>
        <tissue evidence="3">Leaf</tissue>
    </source>
</reference>
<organism evidence="3 4">
    <name type="scientific">Tetracentron sinense</name>
    <name type="common">Spur-leaf</name>
    <dbReference type="NCBI Taxonomy" id="13715"/>
    <lineage>
        <taxon>Eukaryota</taxon>
        <taxon>Viridiplantae</taxon>
        <taxon>Streptophyta</taxon>
        <taxon>Embryophyta</taxon>
        <taxon>Tracheophyta</taxon>
        <taxon>Spermatophyta</taxon>
        <taxon>Magnoliopsida</taxon>
        <taxon>Trochodendrales</taxon>
        <taxon>Trochodendraceae</taxon>
        <taxon>Tetracentron</taxon>
    </lineage>
</organism>
<dbReference type="Pfam" id="PF11961">
    <property type="entry name" value="DUF3475"/>
    <property type="match status" value="1"/>
</dbReference>
<protein>
    <submittedName>
        <fullName evidence="3">Uncharacterized protein</fullName>
    </submittedName>
</protein>
<dbReference type="EMBL" id="JABCRI010000012">
    <property type="protein sequence ID" value="KAF8396812.1"/>
    <property type="molecule type" value="Genomic_DNA"/>
</dbReference>
<dbReference type="PANTHER" id="PTHR31371">
    <property type="entry name" value="BNAC09G50660D PROTEIN"/>
    <property type="match status" value="1"/>
</dbReference>
<gene>
    <name evidence="3" type="ORF">HHK36_018445</name>
</gene>
<dbReference type="Proteomes" id="UP000655225">
    <property type="component" value="Unassembled WGS sequence"/>
</dbReference>
<dbReference type="GO" id="GO:0045927">
    <property type="term" value="P:positive regulation of growth"/>
    <property type="evidence" value="ECO:0007669"/>
    <property type="project" value="InterPro"/>
</dbReference>
<evidence type="ECO:0000259" key="2">
    <source>
        <dbReference type="Pfam" id="PF11961"/>
    </source>
</evidence>
<dbReference type="Pfam" id="PF05003">
    <property type="entry name" value="DUF668"/>
    <property type="match status" value="1"/>
</dbReference>
<sequence length="550" mass="62659">MKKLRNCPSRYFSPKIPRYLSSTTSHLKSNSIQTRRDRSITTMWLSDFGNRVGNGLKRSLASDSRKINRHGFRHDKPPILGILAFETAKTMSRLVSLYKSLSDEEIFKLRKEIMRSEGVAYLNSKDEGFLLDLACAERIEDLDLAAVTVDRLGKKCSDFGLTIFHQVYADLKLGSIDLGKLEFATKEVEKIIEKMEKFISATSNLYLGLEALLEMEVSERKLKQWQKNSRPIQSQKANSDMFDQKLAWQRQQVQHFRDVSLWNQTFDKSVDLMARLVCIVYARICVVFGPYISVLPRVSSRNAKFHTQHMQVHHHSCPLLEKTVKDVLIISKSGPIPNSSKPGLIRFWSRDLNPTLPAGIGFGVGFGIGIKENQSFCCCEVGKRKRLSQAASPNTVGGSGLTLRYANVIILAERYLKSACPIGEDAREDLFQMLPASLKKLVRSKLRNNWRKEEDVSGVWNDESLAEGWRDALKGILEWLAPMAHDSVRWQTERSLEKQKFDAKPMVLLLQTLHFSDREKTEAAIAEVLVGLSCILRYQNRRSCDGDRNR</sequence>
<dbReference type="AlphaFoldDB" id="A0A835DDJ7"/>
<dbReference type="PANTHER" id="PTHR31371:SF13">
    <property type="entry name" value="OS05G0457600 PROTEIN"/>
    <property type="match status" value="1"/>
</dbReference>
<feature type="domain" description="DUF3475" evidence="2">
    <location>
        <begin position="82"/>
        <end position="137"/>
    </location>
</feature>
<accession>A0A835DDJ7</accession>
<comment type="caution">
    <text evidence="3">The sequence shown here is derived from an EMBL/GenBank/DDBJ whole genome shotgun (WGS) entry which is preliminary data.</text>
</comment>
<dbReference type="OMA" id="ENRQWSE"/>
<evidence type="ECO:0000259" key="1">
    <source>
        <dbReference type="Pfam" id="PF05003"/>
    </source>
</evidence>
<evidence type="ECO:0000313" key="3">
    <source>
        <dbReference type="EMBL" id="KAF8396812.1"/>
    </source>
</evidence>
<dbReference type="InterPro" id="IPR021864">
    <property type="entry name" value="DUF3475"/>
</dbReference>
<feature type="domain" description="DUF668" evidence="1">
    <location>
        <begin position="395"/>
        <end position="489"/>
    </location>
</feature>
<evidence type="ECO:0000313" key="4">
    <source>
        <dbReference type="Proteomes" id="UP000655225"/>
    </source>
</evidence>